<dbReference type="AlphaFoldDB" id="A0A0E9U350"/>
<dbReference type="EMBL" id="GBXM01048957">
    <property type="protein sequence ID" value="JAH59620.1"/>
    <property type="molecule type" value="Transcribed_RNA"/>
</dbReference>
<reference evidence="1" key="1">
    <citation type="submission" date="2014-11" db="EMBL/GenBank/DDBJ databases">
        <authorList>
            <person name="Amaro Gonzalez C."/>
        </authorList>
    </citation>
    <scope>NUCLEOTIDE SEQUENCE</scope>
</reference>
<reference evidence="1" key="2">
    <citation type="journal article" date="2015" name="Fish Shellfish Immunol.">
        <title>Early steps in the European eel (Anguilla anguilla)-Vibrio vulnificus interaction in the gills: Role of the RtxA13 toxin.</title>
        <authorList>
            <person name="Callol A."/>
            <person name="Pajuelo D."/>
            <person name="Ebbesson L."/>
            <person name="Teles M."/>
            <person name="MacKenzie S."/>
            <person name="Amaro C."/>
        </authorList>
    </citation>
    <scope>NUCLEOTIDE SEQUENCE</scope>
</reference>
<proteinExistence type="predicted"/>
<accession>A0A0E9U350</accession>
<evidence type="ECO:0000313" key="1">
    <source>
        <dbReference type="EMBL" id="JAH59620.1"/>
    </source>
</evidence>
<organism evidence="1">
    <name type="scientific">Anguilla anguilla</name>
    <name type="common">European freshwater eel</name>
    <name type="synonym">Muraena anguilla</name>
    <dbReference type="NCBI Taxonomy" id="7936"/>
    <lineage>
        <taxon>Eukaryota</taxon>
        <taxon>Metazoa</taxon>
        <taxon>Chordata</taxon>
        <taxon>Craniata</taxon>
        <taxon>Vertebrata</taxon>
        <taxon>Euteleostomi</taxon>
        <taxon>Actinopterygii</taxon>
        <taxon>Neopterygii</taxon>
        <taxon>Teleostei</taxon>
        <taxon>Anguilliformes</taxon>
        <taxon>Anguillidae</taxon>
        <taxon>Anguilla</taxon>
    </lineage>
</organism>
<sequence length="54" mass="6170">MTLRPSASRSTLWLNSQMHFSGEKYVSVSFVKPVLHLFNTSILAVEEEDTDLTR</sequence>
<name>A0A0E9U350_ANGAN</name>
<protein>
    <submittedName>
        <fullName evidence="1">Uncharacterized protein</fullName>
    </submittedName>
</protein>